<sequence length="60" mass="6621">MHQVSASTNVSIRFGMQLSASFRQTMLTSSPLQEELKNTSLLLGASISLRVPFARIKQIV</sequence>
<dbReference type="EMBL" id="CABIJS010000708">
    <property type="protein sequence ID" value="VUZ57025.1"/>
    <property type="molecule type" value="Genomic_DNA"/>
</dbReference>
<gene>
    <name evidence="1" type="ORF">WMSIL1_LOCUS14504</name>
</gene>
<name>A0A564ZC06_HYMDI</name>
<accession>A0A564ZC06</accession>
<keyword evidence="2" id="KW-1185">Reference proteome</keyword>
<reference evidence="1 2" key="1">
    <citation type="submission" date="2019-07" db="EMBL/GenBank/DDBJ databases">
        <authorList>
            <person name="Jastrzebski P J."/>
            <person name="Paukszto L."/>
            <person name="Jastrzebski P J."/>
        </authorList>
    </citation>
    <scope>NUCLEOTIDE SEQUENCE [LARGE SCALE GENOMIC DNA]</scope>
    <source>
        <strain evidence="1 2">WMS-il1</strain>
    </source>
</reference>
<dbReference type="Proteomes" id="UP000321570">
    <property type="component" value="Unassembled WGS sequence"/>
</dbReference>
<evidence type="ECO:0000313" key="2">
    <source>
        <dbReference type="Proteomes" id="UP000321570"/>
    </source>
</evidence>
<protein>
    <submittedName>
        <fullName evidence="1">Uncharacterized protein</fullName>
    </submittedName>
</protein>
<organism evidence="1 2">
    <name type="scientific">Hymenolepis diminuta</name>
    <name type="common">Rat tapeworm</name>
    <dbReference type="NCBI Taxonomy" id="6216"/>
    <lineage>
        <taxon>Eukaryota</taxon>
        <taxon>Metazoa</taxon>
        <taxon>Spiralia</taxon>
        <taxon>Lophotrochozoa</taxon>
        <taxon>Platyhelminthes</taxon>
        <taxon>Cestoda</taxon>
        <taxon>Eucestoda</taxon>
        <taxon>Cyclophyllidea</taxon>
        <taxon>Hymenolepididae</taxon>
        <taxon>Hymenolepis</taxon>
    </lineage>
</organism>
<dbReference type="AlphaFoldDB" id="A0A564ZC06"/>
<proteinExistence type="predicted"/>
<evidence type="ECO:0000313" key="1">
    <source>
        <dbReference type="EMBL" id="VUZ57025.1"/>
    </source>
</evidence>